<dbReference type="PROSITE" id="PS00092">
    <property type="entry name" value="N6_MTASE"/>
    <property type="match status" value="1"/>
</dbReference>
<dbReference type="Gene3D" id="3.40.50.150">
    <property type="entry name" value="Vaccinia Virus protein VP39"/>
    <property type="match status" value="1"/>
</dbReference>
<name>A0A381U3N6_9ZZZZ</name>
<dbReference type="InterPro" id="IPR002052">
    <property type="entry name" value="DNA_methylase_N6_adenine_CS"/>
</dbReference>
<evidence type="ECO:0000259" key="1">
    <source>
        <dbReference type="Pfam" id="PF13847"/>
    </source>
</evidence>
<reference evidence="2" key="1">
    <citation type="submission" date="2018-05" db="EMBL/GenBank/DDBJ databases">
        <authorList>
            <person name="Lanie J.A."/>
            <person name="Ng W.-L."/>
            <person name="Kazmierczak K.M."/>
            <person name="Andrzejewski T.M."/>
            <person name="Davidsen T.M."/>
            <person name="Wayne K.J."/>
            <person name="Tettelin H."/>
            <person name="Glass J.I."/>
            <person name="Rusch D."/>
            <person name="Podicherti R."/>
            <person name="Tsui H.-C.T."/>
            <person name="Winkler M.E."/>
        </authorList>
    </citation>
    <scope>NUCLEOTIDE SEQUENCE</scope>
</reference>
<dbReference type="InterPro" id="IPR029063">
    <property type="entry name" value="SAM-dependent_MTases_sf"/>
</dbReference>
<dbReference type="InterPro" id="IPR050210">
    <property type="entry name" value="tRNA_Adenine-N(6)_MTase"/>
</dbReference>
<feature type="domain" description="Methyltransferase" evidence="1">
    <location>
        <begin position="36"/>
        <end position="177"/>
    </location>
</feature>
<dbReference type="GO" id="GO:0032259">
    <property type="term" value="P:methylation"/>
    <property type="evidence" value="ECO:0007669"/>
    <property type="project" value="InterPro"/>
</dbReference>
<dbReference type="Pfam" id="PF13847">
    <property type="entry name" value="Methyltransf_31"/>
    <property type="match status" value="1"/>
</dbReference>
<dbReference type="EMBL" id="UINC01005602">
    <property type="protein sequence ID" value="SVA22361.1"/>
    <property type="molecule type" value="Genomic_DNA"/>
</dbReference>
<gene>
    <name evidence="2" type="ORF">METZ01_LOCUS75215</name>
</gene>
<evidence type="ECO:0000313" key="2">
    <source>
        <dbReference type="EMBL" id="SVA22361.1"/>
    </source>
</evidence>
<dbReference type="PANTHER" id="PTHR47739">
    <property type="entry name" value="TRNA1(VAL) (ADENINE(37)-N6)-METHYLTRANSFERASE"/>
    <property type="match status" value="1"/>
</dbReference>
<dbReference type="GO" id="GO:0008168">
    <property type="term" value="F:methyltransferase activity"/>
    <property type="evidence" value="ECO:0007669"/>
    <property type="project" value="InterPro"/>
</dbReference>
<sequence length="256" mass="28673">MATFNLSSPLVIEQTPDGYRYSIEPFLLVNFASLSTGNRLLDIGTGCGIIPLLASTQVELGKIVAIEIQKSLYDLAVINMSKNGISGKVSLVHGDFTGSTLSSKDGLFDTVISNPPYRKLNTGRMNPNHEKAVARHEISMNLNSLLTKTSSLLKYGGAFVMAYPPLRLKEVQETLCSHKLFPSRLRFIHGSREADARIFLIESVKNRQVECVIEPPLFVYNKDGSYSKEMEKVYASFNYSSWAHNIQQERYRDRIS</sequence>
<dbReference type="PANTHER" id="PTHR47739:SF1">
    <property type="entry name" value="TRNA1(VAL) (ADENINE(37)-N6)-METHYLTRANSFERASE"/>
    <property type="match status" value="1"/>
</dbReference>
<organism evidence="2">
    <name type="scientific">marine metagenome</name>
    <dbReference type="NCBI Taxonomy" id="408172"/>
    <lineage>
        <taxon>unclassified sequences</taxon>
        <taxon>metagenomes</taxon>
        <taxon>ecological metagenomes</taxon>
    </lineage>
</organism>
<dbReference type="CDD" id="cd02440">
    <property type="entry name" value="AdoMet_MTases"/>
    <property type="match status" value="1"/>
</dbReference>
<proteinExistence type="predicted"/>
<protein>
    <recommendedName>
        <fullName evidence="1">Methyltransferase domain-containing protein</fullName>
    </recommendedName>
</protein>
<accession>A0A381U3N6</accession>
<dbReference type="AlphaFoldDB" id="A0A381U3N6"/>
<dbReference type="SUPFAM" id="SSF53335">
    <property type="entry name" value="S-adenosyl-L-methionine-dependent methyltransferases"/>
    <property type="match status" value="1"/>
</dbReference>
<dbReference type="GO" id="GO:0003676">
    <property type="term" value="F:nucleic acid binding"/>
    <property type="evidence" value="ECO:0007669"/>
    <property type="project" value="InterPro"/>
</dbReference>
<dbReference type="InterPro" id="IPR025714">
    <property type="entry name" value="Methyltranfer_dom"/>
</dbReference>